<protein>
    <recommendedName>
        <fullName evidence="3">Sodium/bile acid cotransporter</fullName>
    </recommendedName>
</protein>
<keyword evidence="1" id="KW-0812">Transmembrane</keyword>
<feature type="transmembrane region" description="Helical" evidence="1">
    <location>
        <begin position="69"/>
        <end position="92"/>
    </location>
</feature>
<evidence type="ECO:0000256" key="1">
    <source>
        <dbReference type="SAM" id="Phobius"/>
    </source>
</evidence>
<name>A0A7S3B928_9EUKA</name>
<feature type="transmembrane region" description="Helical" evidence="1">
    <location>
        <begin position="132"/>
        <end position="154"/>
    </location>
</feature>
<dbReference type="InterPro" id="IPR038770">
    <property type="entry name" value="Na+/solute_symporter_sf"/>
</dbReference>
<organism evidence="2">
    <name type="scientific">Haptolina ericina</name>
    <dbReference type="NCBI Taxonomy" id="156174"/>
    <lineage>
        <taxon>Eukaryota</taxon>
        <taxon>Haptista</taxon>
        <taxon>Haptophyta</taxon>
        <taxon>Prymnesiophyceae</taxon>
        <taxon>Prymnesiales</taxon>
        <taxon>Prymnesiaceae</taxon>
        <taxon>Haptolina</taxon>
    </lineage>
</organism>
<keyword evidence="1" id="KW-1133">Transmembrane helix</keyword>
<evidence type="ECO:0008006" key="3">
    <source>
        <dbReference type="Google" id="ProtNLM"/>
    </source>
</evidence>
<accession>A0A7S3B928</accession>
<dbReference type="EMBL" id="HBHX01048655">
    <property type="protein sequence ID" value="CAE0128102.1"/>
    <property type="molecule type" value="Transcribed_RNA"/>
</dbReference>
<dbReference type="Pfam" id="PF13593">
    <property type="entry name" value="SBF_like"/>
    <property type="match status" value="1"/>
</dbReference>
<dbReference type="AlphaFoldDB" id="A0A7S3B928"/>
<feature type="transmembrane region" description="Helical" evidence="1">
    <location>
        <begin position="39"/>
        <end position="57"/>
    </location>
</feature>
<evidence type="ECO:0000313" key="2">
    <source>
        <dbReference type="EMBL" id="CAE0128102.1"/>
    </source>
</evidence>
<dbReference type="GO" id="GO:0005886">
    <property type="term" value="C:plasma membrane"/>
    <property type="evidence" value="ECO:0007669"/>
    <property type="project" value="TreeGrafter"/>
</dbReference>
<dbReference type="Gene3D" id="1.20.1530.20">
    <property type="match status" value="1"/>
</dbReference>
<keyword evidence="1" id="KW-0472">Membrane</keyword>
<sequence length="210" mass="22854">MKSLLEEILLPLFCGLLLQVGAARWRPGLHSRGRSAGKLLSPMLLVTLFYFIFCKAFGGGAHGLSLTTVVKLTGWCISVFLCNLALTIPLAWRFGSKRFVSFIISAPQKTESLGVALLTLIFSNQEAGIGELTFPVVCYHTIQLIIGAMLLPLLSRVANRQELDVQHGLEDDAIIVASEPHNYALEEPLVPVASAPTSSVPELLQANRCR</sequence>
<dbReference type="InterPro" id="IPR016833">
    <property type="entry name" value="Put_Na-Bile_cotransptr"/>
</dbReference>
<gene>
    <name evidence="2" type="ORF">HERI1096_LOCUS26955</name>
</gene>
<dbReference type="PANTHER" id="PTHR18640:SF5">
    <property type="entry name" value="SODIUM_BILE ACID COTRANSPORTER 7"/>
    <property type="match status" value="1"/>
</dbReference>
<reference evidence="2" key="1">
    <citation type="submission" date="2021-01" db="EMBL/GenBank/DDBJ databases">
        <authorList>
            <person name="Corre E."/>
            <person name="Pelletier E."/>
            <person name="Niang G."/>
            <person name="Scheremetjew M."/>
            <person name="Finn R."/>
            <person name="Kale V."/>
            <person name="Holt S."/>
            <person name="Cochrane G."/>
            <person name="Meng A."/>
            <person name="Brown T."/>
            <person name="Cohen L."/>
        </authorList>
    </citation>
    <scope>NUCLEOTIDE SEQUENCE</scope>
    <source>
        <strain evidence="2">CCMP281</strain>
    </source>
</reference>
<proteinExistence type="predicted"/>
<dbReference type="PANTHER" id="PTHR18640">
    <property type="entry name" value="SOLUTE CARRIER FAMILY 10 MEMBER 7"/>
    <property type="match status" value="1"/>
</dbReference>